<dbReference type="PANTHER" id="PTHR11956:SF5">
    <property type="entry name" value="ARGININE--TRNA LIGASE, CYTOPLASMIC"/>
    <property type="match status" value="1"/>
</dbReference>
<dbReference type="InterPro" id="IPR014729">
    <property type="entry name" value="Rossmann-like_a/b/a_fold"/>
</dbReference>
<evidence type="ECO:0000256" key="5">
    <source>
        <dbReference type="ARBA" id="ARBA00022917"/>
    </source>
</evidence>
<comment type="subcellular location">
    <subcellularLocation>
        <location evidence="8">Cytoplasm</location>
    </subcellularLocation>
</comment>
<proteinExistence type="inferred from homology"/>
<reference evidence="11 12" key="1">
    <citation type="submission" date="2012-01" db="EMBL/GenBank/DDBJ databases">
        <title>Improved High-Quality Draft sequence of Metallosphaera yellowstonensis MK1.</title>
        <authorList>
            <consortium name="US DOE Joint Genome Institute"/>
            <person name="Lucas S."/>
            <person name="Han J."/>
            <person name="Cheng J.-F."/>
            <person name="Goodwin L."/>
            <person name="Pitluck S."/>
            <person name="Peters L."/>
            <person name="Teshima H."/>
            <person name="Detter J.C."/>
            <person name="Han C."/>
            <person name="Tapia R."/>
            <person name="Land M."/>
            <person name="Hauser L."/>
            <person name="Kyrpides N."/>
            <person name="Kozubal M."/>
            <person name="Macur R.E."/>
            <person name="Jay Z."/>
            <person name="Inskeep W."/>
            <person name="Woyke T."/>
        </authorList>
    </citation>
    <scope>NUCLEOTIDE SEQUENCE [LARGE SCALE GENOMIC DNA]</scope>
    <source>
        <strain evidence="11 12">MK1</strain>
    </source>
</reference>
<evidence type="ECO:0000256" key="1">
    <source>
        <dbReference type="ARBA" id="ARBA00005594"/>
    </source>
</evidence>
<accession>H2C8F4</accession>
<keyword evidence="3 8" id="KW-0547">Nucleotide-binding</keyword>
<dbReference type="InterPro" id="IPR036695">
    <property type="entry name" value="Arg-tRNA-synth_N_sf"/>
</dbReference>
<protein>
    <recommendedName>
        <fullName evidence="8">Arginine--tRNA ligase</fullName>
        <ecNumber evidence="8">6.1.1.19</ecNumber>
    </recommendedName>
    <alternativeName>
        <fullName evidence="8">Arginyl-tRNA synthetase</fullName>
        <shortName evidence="8">ArgRS</shortName>
    </alternativeName>
</protein>
<gene>
    <name evidence="8" type="primary">argS</name>
    <name evidence="11" type="ORF">MetMK1DRAFT_00028630</name>
</gene>
<dbReference type="Proteomes" id="UP000003980">
    <property type="component" value="Unassembled WGS sequence"/>
</dbReference>
<keyword evidence="8" id="KW-0963">Cytoplasm</keyword>
<evidence type="ECO:0000256" key="6">
    <source>
        <dbReference type="ARBA" id="ARBA00023146"/>
    </source>
</evidence>
<dbReference type="SUPFAM" id="SSF47323">
    <property type="entry name" value="Anticodon-binding domain of a subclass of class I aminoacyl-tRNA synthetases"/>
    <property type="match status" value="1"/>
</dbReference>
<name>H2C8F4_9CREN</name>
<evidence type="ECO:0000256" key="4">
    <source>
        <dbReference type="ARBA" id="ARBA00022840"/>
    </source>
</evidence>
<dbReference type="eggNOG" id="arCOG00487">
    <property type="taxonomic scope" value="Archaea"/>
</dbReference>
<evidence type="ECO:0000313" key="11">
    <source>
        <dbReference type="EMBL" id="EHP68430.1"/>
    </source>
</evidence>
<evidence type="ECO:0000256" key="3">
    <source>
        <dbReference type="ARBA" id="ARBA00022741"/>
    </source>
</evidence>
<dbReference type="GO" id="GO:0005737">
    <property type="term" value="C:cytoplasm"/>
    <property type="evidence" value="ECO:0007669"/>
    <property type="project" value="UniProtKB-SubCell"/>
</dbReference>
<dbReference type="AlphaFoldDB" id="H2C8F4"/>
<dbReference type="InterPro" id="IPR001278">
    <property type="entry name" value="Arg-tRNA-ligase"/>
</dbReference>
<keyword evidence="4 8" id="KW-0067">ATP-binding</keyword>
<keyword evidence="2 8" id="KW-0436">Ligase</keyword>
<dbReference type="GO" id="GO:0005524">
    <property type="term" value="F:ATP binding"/>
    <property type="evidence" value="ECO:0007669"/>
    <property type="project" value="UniProtKB-UniRule"/>
</dbReference>
<dbReference type="EC" id="6.1.1.19" evidence="8"/>
<dbReference type="Pfam" id="PF00750">
    <property type="entry name" value="tRNA-synt_1d"/>
    <property type="match status" value="2"/>
</dbReference>
<keyword evidence="12" id="KW-1185">Reference proteome</keyword>
<dbReference type="Pfam" id="PF05746">
    <property type="entry name" value="DALR_1"/>
    <property type="match status" value="1"/>
</dbReference>
<keyword evidence="5 8" id="KW-0648">Protein biosynthesis</keyword>
<evidence type="ECO:0000256" key="7">
    <source>
        <dbReference type="ARBA" id="ARBA00049339"/>
    </source>
</evidence>
<keyword evidence="6 8" id="KW-0030">Aminoacyl-tRNA synthetase</keyword>
<evidence type="ECO:0000313" key="12">
    <source>
        <dbReference type="Proteomes" id="UP000003980"/>
    </source>
</evidence>
<dbReference type="HOGENOM" id="CLU_006406_6_1_2"/>
<dbReference type="SUPFAM" id="SSF55190">
    <property type="entry name" value="Arginyl-tRNA synthetase (ArgRS), N-terminal 'additional' domain"/>
    <property type="match status" value="1"/>
</dbReference>
<feature type="domain" description="DALR anticodon binding" evidence="10">
    <location>
        <begin position="506"/>
        <end position="622"/>
    </location>
</feature>
<feature type="short sequence motif" description="'HIGH' region" evidence="8">
    <location>
        <begin position="115"/>
        <end position="125"/>
    </location>
</feature>
<dbReference type="InterPro" id="IPR008909">
    <property type="entry name" value="DALR_anticod-bd"/>
</dbReference>
<dbReference type="PANTHER" id="PTHR11956">
    <property type="entry name" value="ARGINYL-TRNA SYNTHETASE"/>
    <property type="match status" value="1"/>
</dbReference>
<dbReference type="FunFam" id="1.10.730.10:FF:000006">
    <property type="entry name" value="Arginyl-tRNA synthetase 2, mitochondrial"/>
    <property type="match status" value="1"/>
</dbReference>
<dbReference type="NCBIfam" id="NF002446">
    <property type="entry name" value="PRK01611.3-3"/>
    <property type="match status" value="1"/>
</dbReference>
<dbReference type="GO" id="GO:0006420">
    <property type="term" value="P:arginyl-tRNA aminoacylation"/>
    <property type="evidence" value="ECO:0007669"/>
    <property type="project" value="UniProtKB-UniRule"/>
</dbReference>
<dbReference type="InterPro" id="IPR009080">
    <property type="entry name" value="tRNAsynth_Ia_anticodon-bd"/>
</dbReference>
<evidence type="ECO:0000259" key="10">
    <source>
        <dbReference type="SMART" id="SM00836"/>
    </source>
</evidence>
<dbReference type="GO" id="GO:0004814">
    <property type="term" value="F:arginine-tRNA ligase activity"/>
    <property type="evidence" value="ECO:0007669"/>
    <property type="project" value="UniProtKB-UniRule"/>
</dbReference>
<dbReference type="SUPFAM" id="SSF52374">
    <property type="entry name" value="Nucleotidylyl transferase"/>
    <property type="match status" value="1"/>
</dbReference>
<evidence type="ECO:0000256" key="9">
    <source>
        <dbReference type="RuleBase" id="RU363038"/>
    </source>
</evidence>
<dbReference type="PRINTS" id="PR01038">
    <property type="entry name" value="TRNASYNTHARG"/>
</dbReference>
<dbReference type="InterPro" id="IPR035684">
    <property type="entry name" value="ArgRS_core"/>
</dbReference>
<dbReference type="Gene3D" id="3.40.50.620">
    <property type="entry name" value="HUPs"/>
    <property type="match status" value="2"/>
</dbReference>
<dbReference type="HAMAP" id="MF_00123">
    <property type="entry name" value="Arg_tRNA_synth"/>
    <property type="match status" value="1"/>
</dbReference>
<dbReference type="Gene3D" id="3.30.1360.70">
    <property type="entry name" value="Arginyl tRNA synthetase N-terminal domain"/>
    <property type="match status" value="1"/>
</dbReference>
<organism evidence="11 12">
    <name type="scientific">Metallosphaera yellowstonensis MK1</name>
    <dbReference type="NCBI Taxonomy" id="671065"/>
    <lineage>
        <taxon>Archaea</taxon>
        <taxon>Thermoproteota</taxon>
        <taxon>Thermoprotei</taxon>
        <taxon>Sulfolobales</taxon>
        <taxon>Sulfolobaceae</taxon>
        <taxon>Metallosphaera</taxon>
    </lineage>
</organism>
<comment type="catalytic activity">
    <reaction evidence="7 8">
        <text>tRNA(Arg) + L-arginine + ATP = L-arginyl-tRNA(Arg) + AMP + diphosphate</text>
        <dbReference type="Rhea" id="RHEA:20301"/>
        <dbReference type="Rhea" id="RHEA-COMP:9658"/>
        <dbReference type="Rhea" id="RHEA-COMP:9673"/>
        <dbReference type="ChEBI" id="CHEBI:30616"/>
        <dbReference type="ChEBI" id="CHEBI:32682"/>
        <dbReference type="ChEBI" id="CHEBI:33019"/>
        <dbReference type="ChEBI" id="CHEBI:78442"/>
        <dbReference type="ChEBI" id="CHEBI:78513"/>
        <dbReference type="ChEBI" id="CHEBI:456215"/>
        <dbReference type="EC" id="6.1.1.19"/>
    </reaction>
</comment>
<sequence length="622" mass="70823">MHNVDVLGRVKREIASQLAPQLGVQVERLIAVMEYPPRDQIGDLAIPLPALGVKGQVSLTLNSSYVRSYSQDGPFLNVKLREDAIFREIFSSIGEDYGLDKVERPMRIVVEHTSANPIHPLHIGHLRNAIIGDALVRLTRARGHAVTARFYVNDSGRQVAILIYGLSKLGYPDPPAGEKKDQWAGVIYAMTNIILEIRAISEELKGTTEEEYREKVTKRDELVALAAEIRSRNPPFFDRIAEGIKNEEDPEAKIAEIIRKYEEGDPETRKIVRKYVDMVLDGFRESLGKLRTEFDHFDYESDLLWSGEVRSILRNALSSQARIEYKGTQALDLNRYMDEETRRELRIPEGLEIPPLVLMRADGTTLYTLRDIAYTIRKFVSPKADLVINVIAEQQTVPQIQLRAALYILGYPDLARNLIHYSYSMVTLQGMKMSGRLGRYISLDEVYERVRQAVLEKMKEKGDGEGVDKIVNGAIRYAILSVSADKPITFNIGRVTNFEENSGPYLQYTYVRAYNILSKYGGRIDVNGVSYEDLVNEKRKLLFIIAKFPETFRNAADNLEPELLTSYLRQLSDVFNVWYDKERVIQEPDEGKRMTRLNLVKGVETVLRNGLKVLGIDSLTKM</sequence>
<dbReference type="SMART" id="SM00836">
    <property type="entry name" value="DALR_1"/>
    <property type="match status" value="1"/>
</dbReference>
<dbReference type="Gene3D" id="1.10.730.10">
    <property type="entry name" value="Isoleucyl-tRNA Synthetase, Domain 1"/>
    <property type="match status" value="1"/>
</dbReference>
<evidence type="ECO:0000256" key="8">
    <source>
        <dbReference type="HAMAP-Rule" id="MF_00123"/>
    </source>
</evidence>
<comment type="similarity">
    <text evidence="1 8 9">Belongs to the class-I aminoacyl-tRNA synthetase family.</text>
</comment>
<evidence type="ECO:0000256" key="2">
    <source>
        <dbReference type="ARBA" id="ARBA00022598"/>
    </source>
</evidence>
<dbReference type="STRING" id="671065.MetMK1DRAFT_00028630"/>
<dbReference type="EMBL" id="JH597770">
    <property type="protein sequence ID" value="EHP68430.1"/>
    <property type="molecule type" value="Genomic_DNA"/>
</dbReference>